<dbReference type="EMBL" id="JALLBG020000129">
    <property type="protein sequence ID" value="KAL3763079.1"/>
    <property type="molecule type" value="Genomic_DNA"/>
</dbReference>
<dbReference type="PANTHER" id="PTHR24111:SF0">
    <property type="entry name" value="LEUCINE-RICH REPEAT-CONTAINING PROTEIN"/>
    <property type="match status" value="1"/>
</dbReference>
<gene>
    <name evidence="2" type="ORF">ACHAWU_007785</name>
</gene>
<proteinExistence type="predicted"/>
<protein>
    <submittedName>
        <fullName evidence="2">Uncharacterized protein</fullName>
    </submittedName>
</protein>
<name>A0ABD3MJW4_9STRA</name>
<comment type="caution">
    <text evidence="2">The sequence shown here is derived from an EMBL/GenBank/DDBJ whole genome shotgun (WGS) entry which is preliminary data.</text>
</comment>
<dbReference type="AlphaFoldDB" id="A0ABD3MJW4"/>
<dbReference type="Proteomes" id="UP001530293">
    <property type="component" value="Unassembled WGS sequence"/>
</dbReference>
<reference evidence="2 3" key="1">
    <citation type="submission" date="2024-10" db="EMBL/GenBank/DDBJ databases">
        <title>Updated reference genomes for cyclostephanoid diatoms.</title>
        <authorList>
            <person name="Roberts W.R."/>
            <person name="Alverson A.J."/>
        </authorList>
    </citation>
    <scope>NUCLEOTIDE SEQUENCE [LARGE SCALE GENOMIC DNA]</scope>
    <source>
        <strain evidence="2 3">AJA232-27</strain>
    </source>
</reference>
<dbReference type="Gene3D" id="3.80.10.10">
    <property type="entry name" value="Ribonuclease Inhibitor"/>
    <property type="match status" value="1"/>
</dbReference>
<dbReference type="InterPro" id="IPR032675">
    <property type="entry name" value="LRR_dom_sf"/>
</dbReference>
<keyword evidence="3" id="KW-1185">Reference proteome</keyword>
<evidence type="ECO:0000256" key="1">
    <source>
        <dbReference type="ARBA" id="ARBA00022737"/>
    </source>
</evidence>
<dbReference type="PANTHER" id="PTHR24111">
    <property type="entry name" value="LEUCINE-RICH REPEAT-CONTAINING PROTEIN 34"/>
    <property type="match status" value="1"/>
</dbReference>
<organism evidence="2 3">
    <name type="scientific">Discostella pseudostelligera</name>
    <dbReference type="NCBI Taxonomy" id="259834"/>
    <lineage>
        <taxon>Eukaryota</taxon>
        <taxon>Sar</taxon>
        <taxon>Stramenopiles</taxon>
        <taxon>Ochrophyta</taxon>
        <taxon>Bacillariophyta</taxon>
        <taxon>Coscinodiscophyceae</taxon>
        <taxon>Thalassiosirophycidae</taxon>
        <taxon>Stephanodiscales</taxon>
        <taxon>Stephanodiscaceae</taxon>
        <taxon>Discostella</taxon>
    </lineage>
</organism>
<sequence length="209" mass="23055">MLAFIPVLFRFDTISFDNNKIGSNGATLIANGLALNPKVNHMSLHFNDLRDGEISKIAASLKTNTNLRKLSLGGNKITIDAINSLFDVLHACSSFNAAYDSNHTCAVDILPKVNRHENPRDNMLSKLILMTDICVGDLEEIPIELVPRLLALLQEGKELNNSQFNSLDAVFKVLREWATKFVLPDHTNSGPCHALDKVGDLVDSFNKSL</sequence>
<evidence type="ECO:0000313" key="2">
    <source>
        <dbReference type="EMBL" id="KAL3763079.1"/>
    </source>
</evidence>
<dbReference type="InterPro" id="IPR052201">
    <property type="entry name" value="LRR-containing_regulator"/>
</dbReference>
<accession>A0ABD3MJW4</accession>
<evidence type="ECO:0000313" key="3">
    <source>
        <dbReference type="Proteomes" id="UP001530293"/>
    </source>
</evidence>
<dbReference type="SUPFAM" id="SSF52047">
    <property type="entry name" value="RNI-like"/>
    <property type="match status" value="1"/>
</dbReference>
<keyword evidence="1" id="KW-0677">Repeat</keyword>